<comment type="similarity">
    <text evidence="7">Belongs to the DHHC palmitoyltransferase family. PFA5 subfamily.</text>
</comment>
<evidence type="ECO:0000313" key="10">
    <source>
        <dbReference type="EMBL" id="EAX85480.1"/>
    </source>
</evidence>
<dbReference type="GO" id="GO:0019706">
    <property type="term" value="F:protein-cysteine S-palmitoyltransferase activity"/>
    <property type="evidence" value="ECO:0000318"/>
    <property type="project" value="GO_Central"/>
</dbReference>
<feature type="domain" description="Palmitoyltransferase DHHC" evidence="9">
    <location>
        <begin position="68"/>
        <end position="191"/>
    </location>
</feature>
<dbReference type="PANTHER" id="PTHR22883">
    <property type="entry name" value="ZINC FINGER DHHC DOMAIN CONTAINING PROTEIN"/>
    <property type="match status" value="1"/>
</dbReference>
<dbReference type="RefSeq" id="XP_001298410.1">
    <property type="nucleotide sequence ID" value="XM_001298409.1"/>
</dbReference>
<sequence>MFVFSHYINYIAVYLAAPSTDYFYSYNPSNFAFFLYTINYFVSMYFYSLAAKSPGYQNTPKQPKQENEDRFYCEKCEHHCLLRCSHCSACCACILRRDHHCIWLGQCVGQNNHAHFYIYIFLESINCIASLIFTLKGLFYRFKYHNKNYNGFLLIYLLPWAIYCSGLSFLIFLEQTNNILNNLTGWEVARWNNVSYLKGFPYKKSPFDKGVVKNVKEFFTMRGRKLIYPPPRLFL</sequence>
<name>A2GBI9_TRIV3</name>
<evidence type="ECO:0000256" key="1">
    <source>
        <dbReference type="ARBA" id="ARBA00004141"/>
    </source>
</evidence>
<feature type="transmembrane region" description="Helical" evidence="8">
    <location>
        <begin position="116"/>
        <end position="139"/>
    </location>
</feature>
<dbReference type="KEGG" id="tva:4743120"/>
<dbReference type="InterPro" id="IPR001594">
    <property type="entry name" value="Palmitoyltrfase_DHHC"/>
</dbReference>
<evidence type="ECO:0000256" key="4">
    <source>
        <dbReference type="ARBA" id="ARBA00022989"/>
    </source>
</evidence>
<keyword evidence="2 8" id="KW-0808">Transferase</keyword>
<dbReference type="VEuPathDB" id="TrichDB:TVAG_313610"/>
<feature type="transmembrane region" description="Helical" evidence="8">
    <location>
        <begin position="151"/>
        <end position="173"/>
    </location>
</feature>
<keyword evidence="5 8" id="KW-0472">Membrane</keyword>
<organism evidence="10 11">
    <name type="scientific">Trichomonas vaginalis (strain ATCC PRA-98 / G3)</name>
    <dbReference type="NCBI Taxonomy" id="412133"/>
    <lineage>
        <taxon>Eukaryota</taxon>
        <taxon>Metamonada</taxon>
        <taxon>Parabasalia</taxon>
        <taxon>Trichomonadida</taxon>
        <taxon>Trichomonadidae</taxon>
        <taxon>Trichomonas</taxon>
    </lineage>
</organism>
<evidence type="ECO:0000256" key="3">
    <source>
        <dbReference type="ARBA" id="ARBA00022692"/>
    </source>
</evidence>
<dbReference type="Pfam" id="PF01529">
    <property type="entry name" value="DHHC"/>
    <property type="match status" value="1"/>
</dbReference>
<dbReference type="GO" id="GO:0005794">
    <property type="term" value="C:Golgi apparatus"/>
    <property type="evidence" value="ECO:0000318"/>
    <property type="project" value="GO_Central"/>
</dbReference>
<evidence type="ECO:0000256" key="2">
    <source>
        <dbReference type="ARBA" id="ARBA00022679"/>
    </source>
</evidence>
<evidence type="ECO:0000259" key="9">
    <source>
        <dbReference type="Pfam" id="PF01529"/>
    </source>
</evidence>
<dbReference type="STRING" id="5722.A2GBI9"/>
<dbReference type="PANTHER" id="PTHR22883:SF23">
    <property type="entry name" value="PALMITOYLTRANSFERASE ZDHHC6"/>
    <property type="match status" value="1"/>
</dbReference>
<evidence type="ECO:0000256" key="8">
    <source>
        <dbReference type="RuleBase" id="RU079119"/>
    </source>
</evidence>
<dbReference type="EC" id="2.3.1.225" evidence="8"/>
<dbReference type="InParanoid" id="A2GBI9"/>
<dbReference type="eggNOG" id="KOG1311">
    <property type="taxonomic scope" value="Eukaryota"/>
</dbReference>
<dbReference type="SMR" id="A2GBI9"/>
<dbReference type="Proteomes" id="UP000001542">
    <property type="component" value="Unassembled WGS sequence"/>
</dbReference>
<keyword evidence="4 8" id="KW-1133">Transmembrane helix</keyword>
<dbReference type="InterPro" id="IPR039859">
    <property type="entry name" value="PFA4/ZDH16/20/ERF2-like"/>
</dbReference>
<evidence type="ECO:0000256" key="7">
    <source>
        <dbReference type="ARBA" id="ARBA00038298"/>
    </source>
</evidence>
<evidence type="ECO:0000313" key="11">
    <source>
        <dbReference type="Proteomes" id="UP000001542"/>
    </source>
</evidence>
<protein>
    <recommendedName>
        <fullName evidence="8">Palmitoyltransferase</fullName>
        <ecNumber evidence="8">2.3.1.225</ecNumber>
    </recommendedName>
</protein>
<reference evidence="10" key="2">
    <citation type="journal article" date="2007" name="Science">
        <title>Draft genome sequence of the sexually transmitted pathogen Trichomonas vaginalis.</title>
        <authorList>
            <person name="Carlton J.M."/>
            <person name="Hirt R.P."/>
            <person name="Silva J.C."/>
            <person name="Delcher A.L."/>
            <person name="Schatz M."/>
            <person name="Zhao Q."/>
            <person name="Wortman J.R."/>
            <person name="Bidwell S.L."/>
            <person name="Alsmark U.C.M."/>
            <person name="Besteiro S."/>
            <person name="Sicheritz-Ponten T."/>
            <person name="Noel C.J."/>
            <person name="Dacks J.B."/>
            <person name="Foster P.G."/>
            <person name="Simillion C."/>
            <person name="Van de Peer Y."/>
            <person name="Miranda-Saavedra D."/>
            <person name="Barton G.J."/>
            <person name="Westrop G.D."/>
            <person name="Mueller S."/>
            <person name="Dessi D."/>
            <person name="Fiori P.L."/>
            <person name="Ren Q."/>
            <person name="Paulsen I."/>
            <person name="Zhang H."/>
            <person name="Bastida-Corcuera F.D."/>
            <person name="Simoes-Barbosa A."/>
            <person name="Brown M.T."/>
            <person name="Hayes R.D."/>
            <person name="Mukherjee M."/>
            <person name="Okumura C.Y."/>
            <person name="Schneider R."/>
            <person name="Smith A.J."/>
            <person name="Vanacova S."/>
            <person name="Villalvazo M."/>
            <person name="Haas B.J."/>
            <person name="Pertea M."/>
            <person name="Feldblyum T.V."/>
            <person name="Utterback T.R."/>
            <person name="Shu C.L."/>
            <person name="Osoegawa K."/>
            <person name="de Jong P.J."/>
            <person name="Hrdy I."/>
            <person name="Horvathova L."/>
            <person name="Zubacova Z."/>
            <person name="Dolezal P."/>
            <person name="Malik S.B."/>
            <person name="Logsdon J.M. Jr."/>
            <person name="Henze K."/>
            <person name="Gupta A."/>
            <person name="Wang C.C."/>
            <person name="Dunne R.L."/>
            <person name="Upcroft J.A."/>
            <person name="Upcroft P."/>
            <person name="White O."/>
            <person name="Salzberg S.L."/>
            <person name="Tang P."/>
            <person name="Chiu C.-H."/>
            <person name="Lee Y.-S."/>
            <person name="Embley T.M."/>
            <person name="Coombs G.H."/>
            <person name="Mottram J.C."/>
            <person name="Tachezy J."/>
            <person name="Fraser-Liggett C.M."/>
            <person name="Johnson P.J."/>
        </authorList>
    </citation>
    <scope>NUCLEOTIDE SEQUENCE [LARGE SCALE GENOMIC DNA]</scope>
    <source>
        <strain evidence="10">G3</strain>
    </source>
</reference>
<dbReference type="GO" id="GO:0006612">
    <property type="term" value="P:protein targeting to membrane"/>
    <property type="evidence" value="ECO:0000318"/>
    <property type="project" value="GO_Central"/>
</dbReference>
<evidence type="ECO:0000256" key="5">
    <source>
        <dbReference type="ARBA" id="ARBA00023136"/>
    </source>
</evidence>
<proteinExistence type="inferred from homology"/>
<evidence type="ECO:0000256" key="6">
    <source>
        <dbReference type="ARBA" id="ARBA00023315"/>
    </source>
</evidence>
<comment type="domain">
    <text evidence="8">The DHHC domain is required for palmitoyltransferase activity.</text>
</comment>
<feature type="transmembrane region" description="Helical" evidence="8">
    <location>
        <begin position="31"/>
        <end position="50"/>
    </location>
</feature>
<keyword evidence="6 8" id="KW-0012">Acyltransferase</keyword>
<gene>
    <name evidence="10" type="ORF">TVAG_313610</name>
</gene>
<dbReference type="GO" id="GO:0005783">
    <property type="term" value="C:endoplasmic reticulum"/>
    <property type="evidence" value="ECO:0000318"/>
    <property type="project" value="GO_Central"/>
</dbReference>
<dbReference type="AlphaFoldDB" id="A2GBI9"/>
<reference evidence="10" key="1">
    <citation type="submission" date="2006-10" db="EMBL/GenBank/DDBJ databases">
        <authorList>
            <person name="Amadeo P."/>
            <person name="Zhao Q."/>
            <person name="Wortman J."/>
            <person name="Fraser-Liggett C."/>
            <person name="Carlton J."/>
        </authorList>
    </citation>
    <scope>NUCLEOTIDE SEQUENCE</scope>
    <source>
        <strain evidence="10">G3</strain>
    </source>
</reference>
<dbReference type="GO" id="GO:0016020">
    <property type="term" value="C:membrane"/>
    <property type="evidence" value="ECO:0007669"/>
    <property type="project" value="UniProtKB-SubCell"/>
</dbReference>
<dbReference type="OrthoDB" id="9909019at2759"/>
<comment type="subcellular location">
    <subcellularLocation>
        <location evidence="1">Membrane</location>
        <topology evidence="1">Multi-pass membrane protein</topology>
    </subcellularLocation>
</comment>
<dbReference type="PROSITE" id="PS50216">
    <property type="entry name" value="DHHC"/>
    <property type="match status" value="1"/>
</dbReference>
<accession>A2GBI9</accession>
<comment type="catalytic activity">
    <reaction evidence="8">
        <text>L-cysteinyl-[protein] + hexadecanoyl-CoA = S-hexadecanoyl-L-cysteinyl-[protein] + CoA</text>
        <dbReference type="Rhea" id="RHEA:36683"/>
        <dbReference type="Rhea" id="RHEA-COMP:10131"/>
        <dbReference type="Rhea" id="RHEA-COMP:11032"/>
        <dbReference type="ChEBI" id="CHEBI:29950"/>
        <dbReference type="ChEBI" id="CHEBI:57287"/>
        <dbReference type="ChEBI" id="CHEBI:57379"/>
        <dbReference type="ChEBI" id="CHEBI:74151"/>
        <dbReference type="EC" id="2.3.1.225"/>
    </reaction>
</comment>
<dbReference type="EMBL" id="DS114930">
    <property type="protein sequence ID" value="EAX85480.1"/>
    <property type="molecule type" value="Genomic_DNA"/>
</dbReference>
<keyword evidence="11" id="KW-1185">Reference proteome</keyword>
<dbReference type="OMA" id="NIPDRVH"/>
<dbReference type="VEuPathDB" id="TrichDB:TVAGG3_0849610"/>
<keyword evidence="3 8" id="KW-0812">Transmembrane</keyword>